<accession>A0A1L3GCC1</accession>
<dbReference type="AlphaFoldDB" id="A0A1L3GCC1"/>
<name>A0A1L3GCC1_SYNAC</name>
<dbReference type="STRING" id="29542.A6070_08640"/>
<dbReference type="InterPro" id="IPR005358">
    <property type="entry name" value="Puta_zinc/iron-chelating_dom"/>
</dbReference>
<sequence length="178" mass="19712">MPETKNLQNYHDLLTRVDQLCAAITARLKGHLVCHKGCDLCCRHLSLFPVEAEAMAGAVAALPAPQQETLRLRALNAEPDGPCPLLENHACLIYHARPIICRTHGLPVLSRINGQAMVDFCPQNCQNLDTLSGDRMIDIDRLNAALAAVNAVFLKQADDVRVDRWQRLTIARMILDVT</sequence>
<proteinExistence type="predicted"/>
<keyword evidence="2" id="KW-1185">Reference proteome</keyword>
<protein>
    <recommendedName>
        <fullName evidence="3">YkgJ family cysteine cluster protein</fullName>
    </recommendedName>
</protein>
<evidence type="ECO:0000313" key="1">
    <source>
        <dbReference type="EMBL" id="APG23590.1"/>
    </source>
</evidence>
<evidence type="ECO:0008006" key="3">
    <source>
        <dbReference type="Google" id="ProtNLM"/>
    </source>
</evidence>
<reference evidence="1 2" key="1">
    <citation type="journal article" date="2017" name="Genome Announc.">
        <title>Complete Genome Sequences of Two Acetylene-Fermenting Pelobacter acetylenicus Strains.</title>
        <authorList>
            <person name="Sutton J.M."/>
            <person name="Baesman S.M."/>
            <person name="Fierst J.L."/>
            <person name="Poret-Peterson A.T."/>
            <person name="Oremland R.S."/>
            <person name="Dunlap D.S."/>
            <person name="Akob D.M."/>
        </authorList>
    </citation>
    <scope>NUCLEOTIDE SEQUENCE [LARGE SCALE GENOMIC DNA]</scope>
    <source>
        <strain evidence="1 2">DSM 3247</strain>
    </source>
</reference>
<organism evidence="1 2">
    <name type="scientific">Syntrophotalea acetylenica</name>
    <name type="common">Pelobacter acetylenicus</name>
    <dbReference type="NCBI Taxonomy" id="29542"/>
    <lineage>
        <taxon>Bacteria</taxon>
        <taxon>Pseudomonadati</taxon>
        <taxon>Thermodesulfobacteriota</taxon>
        <taxon>Desulfuromonadia</taxon>
        <taxon>Desulfuromonadales</taxon>
        <taxon>Syntrophotaleaceae</taxon>
        <taxon>Syntrophotalea</taxon>
    </lineage>
</organism>
<dbReference type="RefSeq" id="WP_072285402.1">
    <property type="nucleotide sequence ID" value="NZ_CP015518.1"/>
</dbReference>
<dbReference type="EMBL" id="CP015518">
    <property type="protein sequence ID" value="APG23590.1"/>
    <property type="molecule type" value="Genomic_DNA"/>
</dbReference>
<dbReference type="Pfam" id="PF03692">
    <property type="entry name" value="CxxCxxCC"/>
    <property type="match status" value="1"/>
</dbReference>
<gene>
    <name evidence="1" type="ORF">A7E75_00035</name>
</gene>
<evidence type="ECO:0000313" key="2">
    <source>
        <dbReference type="Proteomes" id="UP000182264"/>
    </source>
</evidence>
<dbReference type="Proteomes" id="UP000182264">
    <property type="component" value="Chromosome"/>
</dbReference>